<name>A6K2X2_RAT</name>
<evidence type="ECO:0000313" key="2">
    <source>
        <dbReference type="EMBL" id="EDL85730.1"/>
    </source>
</evidence>
<dbReference type="Proteomes" id="UP000234681">
    <property type="component" value="Chromosome 2"/>
</dbReference>
<organism evidence="2 3">
    <name type="scientific">Rattus norvegicus</name>
    <name type="common">Rat</name>
    <dbReference type="NCBI Taxonomy" id="10116"/>
    <lineage>
        <taxon>Eukaryota</taxon>
        <taxon>Metazoa</taxon>
        <taxon>Chordata</taxon>
        <taxon>Craniata</taxon>
        <taxon>Vertebrata</taxon>
        <taxon>Euteleostomi</taxon>
        <taxon>Mammalia</taxon>
        <taxon>Eutheria</taxon>
        <taxon>Euarchontoglires</taxon>
        <taxon>Glires</taxon>
        <taxon>Rodentia</taxon>
        <taxon>Myomorpha</taxon>
        <taxon>Muroidea</taxon>
        <taxon>Muridae</taxon>
        <taxon>Murinae</taxon>
        <taxon>Rattus</taxon>
    </lineage>
</organism>
<reference evidence="2 3" key="1">
    <citation type="submission" date="2005-09" db="EMBL/GenBank/DDBJ databases">
        <authorList>
            <person name="Mural R.J."/>
            <person name="Li P.W."/>
            <person name="Adams M.D."/>
            <person name="Amanatides P.G."/>
            <person name="Baden-Tillson H."/>
            <person name="Barnstead M."/>
            <person name="Chin S.H."/>
            <person name="Dew I."/>
            <person name="Evans C.A."/>
            <person name="Ferriera S."/>
            <person name="Flanigan M."/>
            <person name="Fosler C."/>
            <person name="Glodek A."/>
            <person name="Gu Z."/>
            <person name="Holt R.A."/>
            <person name="Jennings D."/>
            <person name="Kraft C.L."/>
            <person name="Lu F."/>
            <person name="Nguyen T."/>
            <person name="Nusskern D.R."/>
            <person name="Pfannkoch C.M."/>
            <person name="Sitter C."/>
            <person name="Sutton G.G."/>
            <person name="Venter J.C."/>
            <person name="Wang Z."/>
            <person name="Woodage T."/>
            <person name="Zheng X.H."/>
            <person name="Zhong F."/>
        </authorList>
    </citation>
    <scope>NUCLEOTIDE SEQUENCE [LARGE SCALE GENOMIC DNA]</scope>
    <source>
        <strain>BN</strain>
        <strain evidence="3">Sprague-Dawley</strain>
    </source>
</reference>
<evidence type="ECO:0000256" key="1">
    <source>
        <dbReference type="SAM" id="MobiDB-lite"/>
    </source>
</evidence>
<dbReference type="AlphaFoldDB" id="A6K2X2"/>
<sequence length="32" mass="3538">MEQRAGKYSRMDSMVDSYNPSIRQMKAGGSGV</sequence>
<evidence type="ECO:0000313" key="3">
    <source>
        <dbReference type="Proteomes" id="UP000234681"/>
    </source>
</evidence>
<protein>
    <submittedName>
        <fullName evidence="2">RCG52032</fullName>
    </submittedName>
</protein>
<feature type="region of interest" description="Disordered" evidence="1">
    <location>
        <begin position="1"/>
        <end position="32"/>
    </location>
</feature>
<proteinExistence type="predicted"/>
<dbReference type="EMBL" id="CH474015">
    <property type="protein sequence ID" value="EDL85730.1"/>
    <property type="molecule type" value="Genomic_DNA"/>
</dbReference>
<accession>A6K2X2</accession>
<gene>
    <name evidence="2" type="ORF">rCG_52032</name>
</gene>